<dbReference type="PANTHER" id="PTHR24206">
    <property type="entry name" value="OS06G0237300 PROTEIN"/>
    <property type="match status" value="1"/>
</dbReference>
<evidence type="ECO:0000313" key="2">
    <source>
        <dbReference type="EMBL" id="TNN45740.1"/>
    </source>
</evidence>
<evidence type="ECO:0000256" key="1">
    <source>
        <dbReference type="ARBA" id="ARBA00023038"/>
    </source>
</evidence>
<keyword evidence="1" id="KW-0440">LIM domain</keyword>
<keyword evidence="3" id="KW-1185">Reference proteome</keyword>
<dbReference type="SUPFAM" id="SSF57716">
    <property type="entry name" value="Glucocorticoid receptor-like (DNA-binding domain)"/>
    <property type="match status" value="1"/>
</dbReference>
<evidence type="ECO:0000313" key="3">
    <source>
        <dbReference type="Proteomes" id="UP000314294"/>
    </source>
</evidence>
<dbReference type="Proteomes" id="UP000314294">
    <property type="component" value="Unassembled WGS sequence"/>
</dbReference>
<accession>A0A4Z2FXX8</accession>
<dbReference type="OrthoDB" id="6129702at2759"/>
<comment type="caution">
    <text evidence="2">The sequence shown here is derived from an EMBL/GenBank/DDBJ whole genome shotgun (WGS) entry which is preliminary data.</text>
</comment>
<proteinExistence type="predicted"/>
<name>A0A4Z2FXX8_9TELE</name>
<dbReference type="AlphaFoldDB" id="A0A4Z2FXX8"/>
<protein>
    <submittedName>
        <fullName evidence="2">LIM domain-containing protein 2</fullName>
    </submittedName>
</protein>
<gene>
    <name evidence="2" type="primary">Limd2</name>
    <name evidence="2" type="ORF">EYF80_044050</name>
</gene>
<reference evidence="2 3" key="1">
    <citation type="submission" date="2019-03" db="EMBL/GenBank/DDBJ databases">
        <title>First draft genome of Liparis tanakae, snailfish: a comprehensive survey of snailfish specific genes.</title>
        <authorList>
            <person name="Kim W."/>
            <person name="Song I."/>
            <person name="Jeong J.-H."/>
            <person name="Kim D."/>
            <person name="Kim S."/>
            <person name="Ryu S."/>
            <person name="Song J.Y."/>
            <person name="Lee S.K."/>
        </authorList>
    </citation>
    <scope>NUCLEOTIDE SEQUENCE [LARGE SCALE GENOMIC DNA]</scope>
    <source>
        <tissue evidence="2">Muscle</tissue>
    </source>
</reference>
<keyword evidence="1" id="KW-0479">Metal-binding</keyword>
<dbReference type="Gene3D" id="2.10.110.10">
    <property type="entry name" value="Cysteine Rich Protein"/>
    <property type="match status" value="1"/>
</dbReference>
<sequence>MLHAGQDDRTLSSVEPRLLSLGTFAALQGDFYCKPHFQQLFKSKGNYDEGFGRKQHKELWTAKETENITKTARWLREEEGGSDRGPLTCSCMLHAKPGAERPLLGKGAPRYDRCRRSGSGDDRSATLSMFNPCVVSFVRSSRCGLSNAVVIQTS</sequence>
<keyword evidence="1" id="KW-0862">Zinc</keyword>
<dbReference type="EMBL" id="SRLO01000827">
    <property type="protein sequence ID" value="TNN45740.1"/>
    <property type="molecule type" value="Genomic_DNA"/>
</dbReference>
<organism evidence="2 3">
    <name type="scientific">Liparis tanakae</name>
    <name type="common">Tanaka's snailfish</name>
    <dbReference type="NCBI Taxonomy" id="230148"/>
    <lineage>
        <taxon>Eukaryota</taxon>
        <taxon>Metazoa</taxon>
        <taxon>Chordata</taxon>
        <taxon>Craniata</taxon>
        <taxon>Vertebrata</taxon>
        <taxon>Euteleostomi</taxon>
        <taxon>Actinopterygii</taxon>
        <taxon>Neopterygii</taxon>
        <taxon>Teleostei</taxon>
        <taxon>Neoteleostei</taxon>
        <taxon>Acanthomorphata</taxon>
        <taxon>Eupercaria</taxon>
        <taxon>Perciformes</taxon>
        <taxon>Cottioidei</taxon>
        <taxon>Cottales</taxon>
        <taxon>Liparidae</taxon>
        <taxon>Liparis</taxon>
    </lineage>
</organism>